<proteinExistence type="predicted"/>
<dbReference type="EMBL" id="ASRX01000042">
    <property type="protein sequence ID" value="EYF03770.1"/>
    <property type="molecule type" value="Genomic_DNA"/>
</dbReference>
<dbReference type="RefSeq" id="WP_044245327.1">
    <property type="nucleotide sequence ID" value="NZ_ASRX01000042.1"/>
</dbReference>
<feature type="region of interest" description="Disordered" evidence="1">
    <location>
        <begin position="22"/>
        <end position="57"/>
    </location>
</feature>
<dbReference type="AlphaFoldDB" id="A0A017T4M9"/>
<evidence type="ECO:0000313" key="2">
    <source>
        <dbReference type="EMBL" id="EYF03770.1"/>
    </source>
</evidence>
<keyword evidence="3" id="KW-1185">Reference proteome</keyword>
<organism evidence="2 3">
    <name type="scientific">Chondromyces apiculatus DSM 436</name>
    <dbReference type="NCBI Taxonomy" id="1192034"/>
    <lineage>
        <taxon>Bacteria</taxon>
        <taxon>Pseudomonadati</taxon>
        <taxon>Myxococcota</taxon>
        <taxon>Polyangia</taxon>
        <taxon>Polyangiales</taxon>
        <taxon>Polyangiaceae</taxon>
        <taxon>Chondromyces</taxon>
    </lineage>
</organism>
<reference evidence="2 3" key="1">
    <citation type="submission" date="2013-05" db="EMBL/GenBank/DDBJ databases">
        <title>Genome assembly of Chondromyces apiculatus DSM 436.</title>
        <authorList>
            <person name="Sharma G."/>
            <person name="Khatri I."/>
            <person name="Kaur C."/>
            <person name="Mayilraj S."/>
            <person name="Subramanian S."/>
        </authorList>
    </citation>
    <scope>NUCLEOTIDE SEQUENCE [LARGE SCALE GENOMIC DNA]</scope>
    <source>
        <strain evidence="2 3">DSM 436</strain>
    </source>
</reference>
<dbReference type="Proteomes" id="UP000019678">
    <property type="component" value="Unassembled WGS sequence"/>
</dbReference>
<protein>
    <submittedName>
        <fullName evidence="2">Uncharacterized protein</fullName>
    </submittedName>
</protein>
<gene>
    <name evidence="2" type="ORF">CAP_5200</name>
</gene>
<accession>A0A017T4M9</accession>
<name>A0A017T4M9_9BACT</name>
<dbReference type="STRING" id="1192034.CAP_5200"/>
<evidence type="ECO:0000313" key="3">
    <source>
        <dbReference type="Proteomes" id="UP000019678"/>
    </source>
</evidence>
<sequence length="185" mass="19260">MTLKILSAVALTACLVGCQSGDKPAGAAPGAAPGADTTKPTAAGAKTEEGKSDTIVGGGKATKLPKLNLQIDVPVDSAVTDAIVGEGHMIMGASAPLNVSPAKPDKPKTIDEMKKDIEMFKPLNIKTESLEDGWVVTFENEGSMGKNYWATVRRDIGGKAYICDTSVGQEKQRDAAVTACKTLRQ</sequence>
<dbReference type="OrthoDB" id="9843874at2"/>
<comment type="caution">
    <text evidence="2">The sequence shown here is derived from an EMBL/GenBank/DDBJ whole genome shotgun (WGS) entry which is preliminary data.</text>
</comment>
<feature type="compositionally biased region" description="Low complexity" evidence="1">
    <location>
        <begin position="22"/>
        <end position="45"/>
    </location>
</feature>
<evidence type="ECO:0000256" key="1">
    <source>
        <dbReference type="SAM" id="MobiDB-lite"/>
    </source>
</evidence>